<feature type="compositionally biased region" description="Basic and acidic residues" evidence="1">
    <location>
        <begin position="217"/>
        <end position="228"/>
    </location>
</feature>
<feature type="compositionally biased region" description="Polar residues" evidence="1">
    <location>
        <begin position="192"/>
        <end position="216"/>
    </location>
</feature>
<feature type="region of interest" description="Disordered" evidence="1">
    <location>
        <begin position="1"/>
        <end position="44"/>
    </location>
</feature>
<feature type="compositionally biased region" description="Polar residues" evidence="1">
    <location>
        <begin position="256"/>
        <end position="272"/>
    </location>
</feature>
<organism evidence="2 3">
    <name type="scientific">Mycena rosella</name>
    <name type="common">Pink bonnet</name>
    <name type="synonym">Agaricus rosellus</name>
    <dbReference type="NCBI Taxonomy" id="1033263"/>
    <lineage>
        <taxon>Eukaryota</taxon>
        <taxon>Fungi</taxon>
        <taxon>Dikarya</taxon>
        <taxon>Basidiomycota</taxon>
        <taxon>Agaricomycotina</taxon>
        <taxon>Agaricomycetes</taxon>
        <taxon>Agaricomycetidae</taxon>
        <taxon>Agaricales</taxon>
        <taxon>Marasmiineae</taxon>
        <taxon>Mycenaceae</taxon>
        <taxon>Mycena</taxon>
    </lineage>
</organism>
<reference evidence="2" key="1">
    <citation type="submission" date="2023-03" db="EMBL/GenBank/DDBJ databases">
        <title>Massive genome expansion in bonnet fungi (Mycena s.s.) driven by repeated elements and novel gene families across ecological guilds.</title>
        <authorList>
            <consortium name="Lawrence Berkeley National Laboratory"/>
            <person name="Harder C.B."/>
            <person name="Miyauchi S."/>
            <person name="Viragh M."/>
            <person name="Kuo A."/>
            <person name="Thoen E."/>
            <person name="Andreopoulos B."/>
            <person name="Lu D."/>
            <person name="Skrede I."/>
            <person name="Drula E."/>
            <person name="Henrissat B."/>
            <person name="Morin E."/>
            <person name="Kohler A."/>
            <person name="Barry K."/>
            <person name="LaButti K."/>
            <person name="Morin E."/>
            <person name="Salamov A."/>
            <person name="Lipzen A."/>
            <person name="Mereny Z."/>
            <person name="Hegedus B."/>
            <person name="Baldrian P."/>
            <person name="Stursova M."/>
            <person name="Weitz H."/>
            <person name="Taylor A."/>
            <person name="Grigoriev I.V."/>
            <person name="Nagy L.G."/>
            <person name="Martin F."/>
            <person name="Kauserud H."/>
        </authorList>
    </citation>
    <scope>NUCLEOTIDE SEQUENCE</scope>
    <source>
        <strain evidence="2">CBHHK067</strain>
    </source>
</reference>
<dbReference type="AlphaFoldDB" id="A0AAD7CXV1"/>
<sequence length="542" mass="59996">MSYQYAMPSRSYSYPQAPPGFPQLPFKGPPPKPPHIRVNPQDWQNGSWAINPAFNSSKWSLSSSQSSQSWVPSQAWHQQRAQEWQVQQQQMAAAAAYNPYKRVPRPPSAEYLATKLSDNPLGLSNMVPREELFGPSDDEGIAAPTPWVWNPRGLDPDDNEEGTSTNTRRTGPPPPASAPPQGRHPANLLYGRQSQAREMTDPTPQSQQRRNTAPTRHSSEPPADRRTPVDAVSPMERPLDRPRQYQRDGAPYPPETFTSSRELQPTFSSNIVRTPHHYKTRSSSTGPSQSIYGPPTSHGSIDSQLADRFEQLSTQSNPLSRQSSLPTPLGAQPTSSSMTGAASFVDEPSSMLSPLVGIGSSNHKHSSRPLGRHSSVPVVGPSSSLSAIPEAPSDPTRRSPHHHHHSRHTSPPALGLVHRPALTPPRLNPLPEPPQELGRNPGIAPPVQRTPPAQYRVAVRKGLWNRRGDHLTMDGFVVYAPVDRAYPEELRDYPAEAVGYRDHLGSEVGYLATRPELPESLPRFGQPPRQPYEQFVVYEYMQ</sequence>
<feature type="compositionally biased region" description="Basic residues" evidence="1">
    <location>
        <begin position="398"/>
        <end position="408"/>
    </location>
</feature>
<protein>
    <submittedName>
        <fullName evidence="2">Uncharacterized protein</fullName>
    </submittedName>
</protein>
<comment type="caution">
    <text evidence="2">The sequence shown here is derived from an EMBL/GenBank/DDBJ whole genome shotgun (WGS) entry which is preliminary data.</text>
</comment>
<keyword evidence="3" id="KW-1185">Reference proteome</keyword>
<gene>
    <name evidence="2" type="ORF">B0H17DRAFT_1087231</name>
</gene>
<feature type="compositionally biased region" description="Polar residues" evidence="1">
    <location>
        <begin position="311"/>
        <end position="340"/>
    </location>
</feature>
<feature type="compositionally biased region" description="Low complexity" evidence="1">
    <location>
        <begin position="374"/>
        <end position="386"/>
    </location>
</feature>
<name>A0AAD7CXV1_MYCRO</name>
<feature type="compositionally biased region" description="Basic residues" evidence="1">
    <location>
        <begin position="362"/>
        <end position="371"/>
    </location>
</feature>
<dbReference type="Proteomes" id="UP001221757">
    <property type="component" value="Unassembled WGS sequence"/>
</dbReference>
<accession>A0AAD7CXV1</accession>
<feature type="region of interest" description="Disordered" evidence="1">
    <location>
        <begin position="127"/>
        <end position="449"/>
    </location>
</feature>
<feature type="compositionally biased region" description="Pro residues" evidence="1">
    <location>
        <begin position="16"/>
        <end position="33"/>
    </location>
</feature>
<evidence type="ECO:0000313" key="3">
    <source>
        <dbReference type="Proteomes" id="UP001221757"/>
    </source>
</evidence>
<feature type="compositionally biased region" description="Pro residues" evidence="1">
    <location>
        <begin position="422"/>
        <end position="434"/>
    </location>
</feature>
<dbReference type="EMBL" id="JARKIE010000190">
    <property type="protein sequence ID" value="KAJ7669046.1"/>
    <property type="molecule type" value="Genomic_DNA"/>
</dbReference>
<evidence type="ECO:0000313" key="2">
    <source>
        <dbReference type="EMBL" id="KAJ7669046.1"/>
    </source>
</evidence>
<feature type="compositionally biased region" description="Polar residues" evidence="1">
    <location>
        <begin position="281"/>
        <end position="303"/>
    </location>
</feature>
<evidence type="ECO:0000256" key="1">
    <source>
        <dbReference type="SAM" id="MobiDB-lite"/>
    </source>
</evidence>
<feature type="compositionally biased region" description="Basic and acidic residues" evidence="1">
    <location>
        <begin position="237"/>
        <end position="246"/>
    </location>
</feature>
<proteinExistence type="predicted"/>